<dbReference type="SUPFAM" id="SSF53271">
    <property type="entry name" value="PRTase-like"/>
    <property type="match status" value="1"/>
</dbReference>
<proteinExistence type="inferred from homology"/>
<comment type="caution">
    <text evidence="4">The sequence shown here is derived from an EMBL/GenBank/DDBJ whole genome shotgun (WGS) entry which is preliminary data.</text>
</comment>
<evidence type="ECO:0000313" key="4">
    <source>
        <dbReference type="EMBL" id="MDA4845845.1"/>
    </source>
</evidence>
<comment type="similarity">
    <text evidence="1">Belongs to the ComF/GntX family.</text>
</comment>
<dbReference type="Pfam" id="PF00156">
    <property type="entry name" value="Pribosyltran"/>
    <property type="match status" value="1"/>
</dbReference>
<dbReference type="EMBL" id="JAPJZH010000005">
    <property type="protein sequence ID" value="MDA4845845.1"/>
    <property type="molecule type" value="Genomic_DNA"/>
</dbReference>
<dbReference type="CDD" id="cd06223">
    <property type="entry name" value="PRTases_typeI"/>
    <property type="match status" value="1"/>
</dbReference>
<dbReference type="PANTHER" id="PTHR47505">
    <property type="entry name" value="DNA UTILIZATION PROTEIN YHGH"/>
    <property type="match status" value="1"/>
</dbReference>
<accession>A0ABT4VMF0</accession>
<evidence type="ECO:0000259" key="2">
    <source>
        <dbReference type="Pfam" id="PF00156"/>
    </source>
</evidence>
<dbReference type="Gene3D" id="3.40.50.2020">
    <property type="match status" value="1"/>
</dbReference>
<protein>
    <submittedName>
        <fullName evidence="4">ComF family protein</fullName>
    </submittedName>
</protein>
<dbReference type="Pfam" id="PF18912">
    <property type="entry name" value="DZR_2"/>
    <property type="match status" value="1"/>
</dbReference>
<gene>
    <name evidence="4" type="ORF">OOZ53_10830</name>
</gene>
<reference evidence="4" key="1">
    <citation type="submission" date="2022-11" db="EMBL/GenBank/DDBJ databases">
        <title>Hoeflea poritis sp. nov., isolated from scleractinian coral Porites lutea.</title>
        <authorList>
            <person name="Zhang G."/>
            <person name="Wei Q."/>
            <person name="Cai L."/>
        </authorList>
    </citation>
    <scope>NUCLEOTIDE SEQUENCE</scope>
    <source>
        <strain evidence="4">E7-10</strain>
    </source>
</reference>
<evidence type="ECO:0000259" key="3">
    <source>
        <dbReference type="Pfam" id="PF18912"/>
    </source>
</evidence>
<organism evidence="4 5">
    <name type="scientific">Hoeflea poritis</name>
    <dbReference type="NCBI Taxonomy" id="2993659"/>
    <lineage>
        <taxon>Bacteria</taxon>
        <taxon>Pseudomonadati</taxon>
        <taxon>Pseudomonadota</taxon>
        <taxon>Alphaproteobacteria</taxon>
        <taxon>Hyphomicrobiales</taxon>
        <taxon>Rhizobiaceae</taxon>
        <taxon>Hoeflea</taxon>
    </lineage>
</organism>
<feature type="domain" description="Phosphoribosyltransferase" evidence="2">
    <location>
        <begin position="147"/>
        <end position="240"/>
    </location>
</feature>
<dbReference type="InterPro" id="IPR044005">
    <property type="entry name" value="DZR_2"/>
</dbReference>
<keyword evidence="5" id="KW-1185">Reference proteome</keyword>
<evidence type="ECO:0000256" key="1">
    <source>
        <dbReference type="ARBA" id="ARBA00008007"/>
    </source>
</evidence>
<feature type="domain" description="Double zinc ribbon" evidence="3">
    <location>
        <begin position="16"/>
        <end position="62"/>
    </location>
</feature>
<sequence length="248" mass="26297">MSIGTQLRRAIGRIGDIVFPPVCLGCGELAGSHGGLCGSCWSRLRAIEAPVCDVLGTPLAYDAGKGVLSADAIANPPPFAKARSAVVYDDMARAMVHRLKYKDRTDLAKVMARWMMRAGGDVIGACDAIVPVPLHRRRLLTRRYNQAAELARALAPLAGLTYLPAALYRTRATRQQVGLGTQARADNVRGAFSVSAHGRSQITGRSVLLVDDVYTTGATVKSASRALLKAGADHVYVLTFARVAPGAS</sequence>
<dbReference type="InterPro" id="IPR000836">
    <property type="entry name" value="PRTase_dom"/>
</dbReference>
<dbReference type="InterPro" id="IPR029057">
    <property type="entry name" value="PRTase-like"/>
</dbReference>
<dbReference type="PANTHER" id="PTHR47505:SF1">
    <property type="entry name" value="DNA UTILIZATION PROTEIN YHGH"/>
    <property type="match status" value="1"/>
</dbReference>
<dbReference type="Proteomes" id="UP001148313">
    <property type="component" value="Unassembled WGS sequence"/>
</dbReference>
<dbReference type="InterPro" id="IPR051910">
    <property type="entry name" value="ComF/GntX_DNA_util-trans"/>
</dbReference>
<name>A0ABT4VMF0_9HYPH</name>
<evidence type="ECO:0000313" key="5">
    <source>
        <dbReference type="Proteomes" id="UP001148313"/>
    </source>
</evidence>